<dbReference type="AlphaFoldDB" id="A0A1N7F5W0"/>
<evidence type="ECO:0008006" key="4">
    <source>
        <dbReference type="Google" id="ProtNLM"/>
    </source>
</evidence>
<dbReference type="EMBL" id="FTNP01000005">
    <property type="protein sequence ID" value="SIR95767.1"/>
    <property type="molecule type" value="Genomic_DNA"/>
</dbReference>
<proteinExistence type="predicted"/>
<evidence type="ECO:0000256" key="1">
    <source>
        <dbReference type="SAM" id="MobiDB-lite"/>
    </source>
</evidence>
<gene>
    <name evidence="2" type="ORF">SAMN05421809_3037</name>
</gene>
<protein>
    <recommendedName>
        <fullName evidence="4">CopG family transcriptional regulator</fullName>
    </recommendedName>
</protein>
<organism evidence="2 3">
    <name type="scientific">Natronorubrum daqingense</name>
    <dbReference type="NCBI Taxonomy" id="588898"/>
    <lineage>
        <taxon>Archaea</taxon>
        <taxon>Methanobacteriati</taxon>
        <taxon>Methanobacteriota</taxon>
        <taxon>Stenosarchaea group</taxon>
        <taxon>Halobacteria</taxon>
        <taxon>Halobacteriales</taxon>
        <taxon>Natrialbaceae</taxon>
        <taxon>Natronorubrum</taxon>
    </lineage>
</organism>
<evidence type="ECO:0000313" key="3">
    <source>
        <dbReference type="Proteomes" id="UP000185687"/>
    </source>
</evidence>
<feature type="compositionally biased region" description="Polar residues" evidence="1">
    <location>
        <begin position="1"/>
        <end position="10"/>
    </location>
</feature>
<dbReference type="Proteomes" id="UP000185687">
    <property type="component" value="Unassembled WGS sequence"/>
</dbReference>
<feature type="region of interest" description="Disordered" evidence="1">
    <location>
        <begin position="1"/>
        <end position="25"/>
    </location>
</feature>
<evidence type="ECO:0000313" key="2">
    <source>
        <dbReference type="EMBL" id="SIR95767.1"/>
    </source>
</evidence>
<accession>A0A1N7F5W0</accession>
<reference evidence="2 3" key="1">
    <citation type="submission" date="2017-01" db="EMBL/GenBank/DDBJ databases">
        <authorList>
            <person name="Mah S.A."/>
            <person name="Swanson W.J."/>
            <person name="Moy G.W."/>
            <person name="Vacquier V.D."/>
        </authorList>
    </citation>
    <scope>NUCLEOTIDE SEQUENCE [LARGE SCALE GENOMIC DNA]</scope>
    <source>
        <strain evidence="2 3">CGMCC 1.8909</strain>
    </source>
</reference>
<name>A0A1N7F5W0_9EURY</name>
<keyword evidence="3" id="KW-1185">Reference proteome</keyword>
<sequence>MSQRTTIQVRDNTRKRLKNLKPYPSVSYDDLLQDMAEQYESEDSVGVK</sequence>